<organism evidence="2 3">
    <name type="scientific">Nepenthes gracilis</name>
    <name type="common">Slender pitcher plant</name>
    <dbReference type="NCBI Taxonomy" id="150966"/>
    <lineage>
        <taxon>Eukaryota</taxon>
        <taxon>Viridiplantae</taxon>
        <taxon>Streptophyta</taxon>
        <taxon>Embryophyta</taxon>
        <taxon>Tracheophyta</taxon>
        <taxon>Spermatophyta</taxon>
        <taxon>Magnoliopsida</taxon>
        <taxon>eudicotyledons</taxon>
        <taxon>Gunneridae</taxon>
        <taxon>Pentapetalae</taxon>
        <taxon>Caryophyllales</taxon>
        <taxon>Nepenthaceae</taxon>
        <taxon>Nepenthes</taxon>
    </lineage>
</organism>
<feature type="compositionally biased region" description="Low complexity" evidence="1">
    <location>
        <begin position="65"/>
        <end position="75"/>
    </location>
</feature>
<dbReference type="EMBL" id="BSYO01000002">
    <property type="protein sequence ID" value="GMH00803.1"/>
    <property type="molecule type" value="Genomic_DNA"/>
</dbReference>
<comment type="caution">
    <text evidence="2">The sequence shown here is derived from an EMBL/GenBank/DDBJ whole genome shotgun (WGS) entry which is preliminary data.</text>
</comment>
<keyword evidence="3" id="KW-1185">Reference proteome</keyword>
<accession>A0AAD3P921</accession>
<gene>
    <name evidence="2" type="ORF">Nepgr_002642</name>
</gene>
<dbReference type="Proteomes" id="UP001279734">
    <property type="component" value="Unassembled WGS sequence"/>
</dbReference>
<proteinExistence type="predicted"/>
<feature type="compositionally biased region" description="Basic and acidic residues" evidence="1">
    <location>
        <begin position="26"/>
        <end position="62"/>
    </location>
</feature>
<dbReference type="AlphaFoldDB" id="A0AAD3P921"/>
<reference evidence="2" key="1">
    <citation type="submission" date="2023-05" db="EMBL/GenBank/DDBJ databases">
        <title>Nepenthes gracilis genome sequencing.</title>
        <authorList>
            <person name="Fukushima K."/>
        </authorList>
    </citation>
    <scope>NUCLEOTIDE SEQUENCE</scope>
    <source>
        <strain evidence="2">SING2019-196</strain>
    </source>
</reference>
<name>A0AAD3P921_NEPGR</name>
<feature type="region of interest" description="Disordered" evidence="1">
    <location>
        <begin position="1"/>
        <end position="75"/>
    </location>
</feature>
<protein>
    <submittedName>
        <fullName evidence="2">Uncharacterized protein</fullName>
    </submittedName>
</protein>
<evidence type="ECO:0000313" key="3">
    <source>
        <dbReference type="Proteomes" id="UP001279734"/>
    </source>
</evidence>
<evidence type="ECO:0000313" key="2">
    <source>
        <dbReference type="EMBL" id="GMH00803.1"/>
    </source>
</evidence>
<sequence length="523" mass="55647">MLSSQGRKGIRHRGQKGTTTLGGESPRAEEEAGDEDRAGIEDGGKDGSGRGEEDSAFLERPKPSMPSNLASPPLLPLLLPSCPVPRRVKEGYKAHDSLGPMLPVDHSVTRSLLEGSSEVISSDALTSITRVNVPSDLPVSDVQIDRIPAEAPSVAACISPGIVTNPVVAEGSILDVFVSVNSFAILHDPEKFDAMELQCGFLSQESARTAPGIISSSEVGPTSLPLQADVDPPCAPDAVGLGADALDADGLPSIDSVVQSSGVTPFKVLDQAQFFKWVRFAPEILSAEDPSSAPRRRMLAPCRDISHPIKFRRSNLDSLASQDVPVDVGPNPGAVIPPSDGVTPETEVAPVIDLNLTPSPIARILKKYSLGASKIEEPSSSSSVGSSVLAKEKSRSRNNFFFWCFGALLFLRRLMLSGIVSQIEHHAVKFLKSPGLYPWASEPLLGAFPRLVTLEGIVFTFCIVDPFYVDLCDCLGEQSCCVYLNWLLGVPPNLTAGVGGLLLLELVAEFLGVACTVYAFDLQ</sequence>
<evidence type="ECO:0000256" key="1">
    <source>
        <dbReference type="SAM" id="MobiDB-lite"/>
    </source>
</evidence>